<name>N6UGE8_DENPD</name>
<dbReference type="EMBL" id="KB740648">
    <property type="protein sequence ID" value="ENN79716.1"/>
    <property type="molecule type" value="Genomic_DNA"/>
</dbReference>
<dbReference type="GO" id="GO:0015937">
    <property type="term" value="P:coenzyme A biosynthetic process"/>
    <property type="evidence" value="ECO:0007669"/>
    <property type="project" value="UniProtKB-KW"/>
</dbReference>
<dbReference type="AlphaFoldDB" id="N6UGE8"/>
<dbReference type="PANTHER" id="PTHR14359:SF6">
    <property type="entry name" value="PHOSPHOPANTOTHENOYLCYSTEINE DECARBOXYLASE"/>
    <property type="match status" value="1"/>
</dbReference>
<dbReference type="Pfam" id="PF02441">
    <property type="entry name" value="Flavoprotein"/>
    <property type="match status" value="1"/>
</dbReference>
<dbReference type="SUPFAM" id="SSF52507">
    <property type="entry name" value="Homo-oligomeric flavin-containing Cys decarboxylases, HFCD"/>
    <property type="match status" value="1"/>
</dbReference>
<keyword evidence="1" id="KW-0173">Coenzyme A biosynthesis</keyword>
<dbReference type="InterPro" id="IPR003382">
    <property type="entry name" value="Flavoprotein"/>
</dbReference>
<organism evidence="3">
    <name type="scientific">Dendroctonus ponderosae</name>
    <name type="common">Mountain pine beetle</name>
    <dbReference type="NCBI Taxonomy" id="77166"/>
    <lineage>
        <taxon>Eukaryota</taxon>
        <taxon>Metazoa</taxon>
        <taxon>Ecdysozoa</taxon>
        <taxon>Arthropoda</taxon>
        <taxon>Hexapoda</taxon>
        <taxon>Insecta</taxon>
        <taxon>Pterygota</taxon>
        <taxon>Neoptera</taxon>
        <taxon>Endopterygota</taxon>
        <taxon>Coleoptera</taxon>
        <taxon>Polyphaga</taxon>
        <taxon>Cucujiformia</taxon>
        <taxon>Curculionidae</taxon>
        <taxon>Scolytinae</taxon>
        <taxon>Dendroctonus</taxon>
    </lineage>
</organism>
<accession>N6UGE8</accession>
<gene>
    <name evidence="3" type="ORF">YQE_03772</name>
</gene>
<dbReference type="GO" id="GO:0004633">
    <property type="term" value="F:phosphopantothenoylcysteine decarboxylase activity"/>
    <property type="evidence" value="ECO:0007669"/>
    <property type="project" value="TreeGrafter"/>
</dbReference>
<dbReference type="PANTHER" id="PTHR14359">
    <property type="entry name" value="HOMO-OLIGOMERIC FLAVIN CONTAINING CYS DECARBOXYLASE FAMILY"/>
    <property type="match status" value="1"/>
</dbReference>
<sequence length="260" mass="29600">MSSMTFSQKIFKPTPPEKGSFPLDHEGLCKTSMVKYMKCLYKENSKNSECRLEAKEYLDCRMNNNLMAREEWSRLGFQDLERSVATIKLPHLIQEIYQQFEKIHHNIKIRVVTTEHAKHFFDPKDLGNVDVFCDEDEWSAWSKRGDEVLHVELGKWADILLIAPLDANSLGKIATGICDNILLCTARAWDVSKPLIFCPAMNTKMFIHPITAVQITTLKSWGYIEIPVIQKTLMCGDTGLGAMAEVSSIVQTVIDVVEKM</sequence>
<evidence type="ECO:0000256" key="1">
    <source>
        <dbReference type="ARBA" id="ARBA00022993"/>
    </source>
</evidence>
<dbReference type="Gene3D" id="3.40.50.1950">
    <property type="entry name" value="Flavin prenyltransferase-like"/>
    <property type="match status" value="1"/>
</dbReference>
<evidence type="ECO:0000313" key="3">
    <source>
        <dbReference type="EMBL" id="ENN79716.1"/>
    </source>
</evidence>
<dbReference type="OMA" id="WGYIEIP"/>
<evidence type="ECO:0000256" key="2">
    <source>
        <dbReference type="ARBA" id="ARBA00038350"/>
    </source>
</evidence>
<dbReference type="GO" id="GO:0071513">
    <property type="term" value="C:phosphopantothenoylcysteine decarboxylase complex"/>
    <property type="evidence" value="ECO:0007669"/>
    <property type="project" value="TreeGrafter"/>
</dbReference>
<protein>
    <submittedName>
        <fullName evidence="3">Uncharacterized protein</fullName>
    </submittedName>
</protein>
<reference evidence="3" key="1">
    <citation type="journal article" date="2013" name="Genome Biol.">
        <title>Draft genome of the mountain pine beetle, Dendroctonus ponderosae Hopkins, a major forest pest.</title>
        <authorList>
            <person name="Keeling C.I."/>
            <person name="Yuen M.M."/>
            <person name="Liao N.Y."/>
            <person name="Docking T.R."/>
            <person name="Chan S.K."/>
            <person name="Taylor G.A."/>
            <person name="Palmquist D.L."/>
            <person name="Jackman S.D."/>
            <person name="Nguyen A."/>
            <person name="Li M."/>
            <person name="Henderson H."/>
            <person name="Janes J.K."/>
            <person name="Zhao Y."/>
            <person name="Pandoh P."/>
            <person name="Moore R."/>
            <person name="Sperling F.A."/>
            <person name="Huber D.P."/>
            <person name="Birol I."/>
            <person name="Jones S.J."/>
            <person name="Bohlmann J."/>
        </authorList>
    </citation>
    <scope>NUCLEOTIDE SEQUENCE</scope>
</reference>
<dbReference type="PROSITE" id="PS51808">
    <property type="entry name" value="CHCH"/>
    <property type="match status" value="1"/>
</dbReference>
<comment type="similarity">
    <text evidence="2">Belongs to the HFCD (homooligomeric flavin containing Cys decarboxylase) superfamily.</text>
</comment>
<dbReference type="OrthoDB" id="1532798at2759"/>
<dbReference type="HOGENOM" id="CLU_033319_3_1_1"/>
<proteinExistence type="inferred from homology"/>
<dbReference type="GO" id="GO:0010181">
    <property type="term" value="F:FMN binding"/>
    <property type="evidence" value="ECO:0007669"/>
    <property type="project" value="TreeGrafter"/>
</dbReference>
<dbReference type="InterPro" id="IPR036551">
    <property type="entry name" value="Flavin_trans-like"/>
</dbReference>
<feature type="non-terminal residue" evidence="3">
    <location>
        <position position="1"/>
    </location>
</feature>